<protein>
    <recommendedName>
        <fullName evidence="7">TPR-like protein</fullName>
    </recommendedName>
</protein>
<dbReference type="GO" id="GO:0046813">
    <property type="term" value="P:receptor-mediated virion attachment to host cell"/>
    <property type="evidence" value="ECO:0007669"/>
    <property type="project" value="TreeGrafter"/>
</dbReference>
<evidence type="ECO:0000313" key="6">
    <source>
        <dbReference type="Proteomes" id="UP000266673"/>
    </source>
</evidence>
<evidence type="ECO:0008006" key="7">
    <source>
        <dbReference type="Google" id="ProtNLM"/>
    </source>
</evidence>
<comment type="caution">
    <text evidence="5">The sequence shown here is derived from an EMBL/GenBank/DDBJ whole genome shotgun (WGS) entry which is preliminary data.</text>
</comment>
<dbReference type="Gene3D" id="1.25.40.10">
    <property type="entry name" value="Tetratricopeptide repeat domain"/>
    <property type="match status" value="2"/>
</dbReference>
<dbReference type="InterPro" id="IPR050498">
    <property type="entry name" value="Ycf3"/>
</dbReference>
<keyword evidence="6" id="KW-1185">Reference proteome</keyword>
<dbReference type="EMBL" id="QKWP01000787">
    <property type="protein sequence ID" value="RIB14890.1"/>
    <property type="molecule type" value="Genomic_DNA"/>
</dbReference>
<dbReference type="SMART" id="SM00028">
    <property type="entry name" value="TPR"/>
    <property type="match status" value="3"/>
</dbReference>
<feature type="compositionally biased region" description="Low complexity" evidence="4">
    <location>
        <begin position="103"/>
        <end position="114"/>
    </location>
</feature>
<dbReference type="Proteomes" id="UP000266673">
    <property type="component" value="Unassembled WGS sequence"/>
</dbReference>
<evidence type="ECO:0000313" key="5">
    <source>
        <dbReference type="EMBL" id="RIB14890.1"/>
    </source>
</evidence>
<keyword evidence="2 3" id="KW-0802">TPR repeat</keyword>
<dbReference type="PANTHER" id="PTHR44858">
    <property type="entry name" value="TETRATRICOPEPTIDE REPEAT PROTEIN 6"/>
    <property type="match status" value="1"/>
</dbReference>
<proteinExistence type="predicted"/>
<gene>
    <name evidence="5" type="ORF">C2G38_2193796</name>
</gene>
<accession>A0A397UXC6</accession>
<dbReference type="AlphaFoldDB" id="A0A397UXC6"/>
<feature type="region of interest" description="Disordered" evidence="4">
    <location>
        <begin position="101"/>
        <end position="122"/>
    </location>
</feature>
<feature type="repeat" description="TPR" evidence="3">
    <location>
        <begin position="263"/>
        <end position="296"/>
    </location>
</feature>
<dbReference type="SUPFAM" id="SSF48452">
    <property type="entry name" value="TPR-like"/>
    <property type="match status" value="1"/>
</dbReference>
<name>A0A397UXC6_9GLOM</name>
<evidence type="ECO:0000256" key="2">
    <source>
        <dbReference type="ARBA" id="ARBA00022803"/>
    </source>
</evidence>
<dbReference type="Pfam" id="PF07719">
    <property type="entry name" value="TPR_2"/>
    <property type="match status" value="1"/>
</dbReference>
<dbReference type="PANTHER" id="PTHR44858:SF1">
    <property type="entry name" value="UDP-N-ACETYLGLUCOSAMINE--PEPTIDE N-ACETYLGLUCOSAMINYLTRANSFERASE SPINDLY-RELATED"/>
    <property type="match status" value="1"/>
</dbReference>
<dbReference type="OrthoDB" id="1028014at2759"/>
<dbReference type="InterPro" id="IPR013105">
    <property type="entry name" value="TPR_2"/>
</dbReference>
<keyword evidence="1" id="KW-0677">Repeat</keyword>
<dbReference type="InterPro" id="IPR019734">
    <property type="entry name" value="TPR_rpt"/>
</dbReference>
<evidence type="ECO:0000256" key="3">
    <source>
        <dbReference type="PROSITE-ProRule" id="PRU00339"/>
    </source>
</evidence>
<evidence type="ECO:0000256" key="1">
    <source>
        <dbReference type="ARBA" id="ARBA00022737"/>
    </source>
</evidence>
<evidence type="ECO:0000256" key="4">
    <source>
        <dbReference type="SAM" id="MobiDB-lite"/>
    </source>
</evidence>
<reference evidence="5 6" key="1">
    <citation type="submission" date="2018-06" db="EMBL/GenBank/DDBJ databases">
        <title>Comparative genomics reveals the genomic features of Rhizophagus irregularis, R. cerebriforme, R. diaphanum and Gigaspora rosea, and their symbiotic lifestyle signature.</title>
        <authorList>
            <person name="Morin E."/>
            <person name="San Clemente H."/>
            <person name="Chen E.C.H."/>
            <person name="De La Providencia I."/>
            <person name="Hainaut M."/>
            <person name="Kuo A."/>
            <person name="Kohler A."/>
            <person name="Murat C."/>
            <person name="Tang N."/>
            <person name="Roy S."/>
            <person name="Loubradou J."/>
            <person name="Henrissat B."/>
            <person name="Grigoriev I.V."/>
            <person name="Corradi N."/>
            <person name="Roux C."/>
            <person name="Martin F.M."/>
        </authorList>
    </citation>
    <scope>NUCLEOTIDE SEQUENCE [LARGE SCALE GENOMIC DNA]</scope>
    <source>
        <strain evidence="5 6">DAOM 194757</strain>
    </source>
</reference>
<organism evidence="5 6">
    <name type="scientific">Gigaspora rosea</name>
    <dbReference type="NCBI Taxonomy" id="44941"/>
    <lineage>
        <taxon>Eukaryota</taxon>
        <taxon>Fungi</taxon>
        <taxon>Fungi incertae sedis</taxon>
        <taxon>Mucoromycota</taxon>
        <taxon>Glomeromycotina</taxon>
        <taxon>Glomeromycetes</taxon>
        <taxon>Diversisporales</taxon>
        <taxon>Gigasporaceae</taxon>
        <taxon>Gigaspora</taxon>
    </lineage>
</organism>
<sequence length="313" mass="36019">MFHKDVYEPNDHSLTEVNNFNFFITKNSKNKLLILEYQPNVPVSSDVFEKVGPYHKILEPTLWADILQKFILPDQTVINSPILPPRKLIFTSLPLRDTSPIYTSSQQSTHSSSTIERSNIKEFDPDNSNALIEREQKYLRHSLTTTTRDNIKDIEPDNANALIERVKQYFRICKYENSILDLDKLLEINPNDAFALTWLIQDGQISRSKINPNDNAALNARGEIYRKIARYGEALTDLNKMLGKYEEALADLIKSLYIKPNDAFALGSRGKTYCKMCRYEEALADINKLLKIEPNNVTVSKIHKELVANLKRK</sequence>
<dbReference type="InterPro" id="IPR011990">
    <property type="entry name" value="TPR-like_helical_dom_sf"/>
</dbReference>
<dbReference type="PROSITE" id="PS50005">
    <property type="entry name" value="TPR"/>
    <property type="match status" value="1"/>
</dbReference>